<feature type="binding site" evidence="14">
    <location>
        <position position="116"/>
    </location>
    <ligand>
        <name>[4Fe-4S] cluster</name>
        <dbReference type="ChEBI" id="CHEBI:49883"/>
    </ligand>
</feature>
<keyword evidence="5 14" id="KW-0408">Iron</keyword>
<keyword evidence="2 14" id="KW-0963">Cytoplasm</keyword>
<dbReference type="AlphaFoldDB" id="A0A9E5JR82"/>
<feature type="binding site" evidence="14">
    <location>
        <position position="204"/>
    </location>
    <ligand>
        <name>[4Fe-4S] cluster</name>
        <dbReference type="ChEBI" id="CHEBI:49883"/>
    </ligand>
</feature>
<accession>A0A9E5JR82</accession>
<organism evidence="16 17">
    <name type="scientific">Pseudomaricurvus hydrocarbonicus</name>
    <dbReference type="NCBI Taxonomy" id="1470433"/>
    <lineage>
        <taxon>Bacteria</taxon>
        <taxon>Pseudomonadati</taxon>
        <taxon>Pseudomonadota</taxon>
        <taxon>Gammaproteobacteria</taxon>
        <taxon>Cellvibrionales</taxon>
        <taxon>Cellvibrionaceae</taxon>
        <taxon>Pseudomaricurvus</taxon>
    </lineage>
</organism>
<dbReference type="GO" id="GO:0070814">
    <property type="term" value="P:hydrogen sulfide biosynthetic process"/>
    <property type="evidence" value="ECO:0007669"/>
    <property type="project" value="UniProtKB-UniRule"/>
</dbReference>
<feature type="binding site" evidence="14">
    <location>
        <position position="115"/>
    </location>
    <ligand>
        <name>[4Fe-4S] cluster</name>
        <dbReference type="ChEBI" id="CHEBI:49883"/>
    </ligand>
</feature>
<evidence type="ECO:0000259" key="15">
    <source>
        <dbReference type="Pfam" id="PF01507"/>
    </source>
</evidence>
<comment type="subcellular location">
    <subcellularLocation>
        <location evidence="14">Cytoplasm</location>
    </subcellularLocation>
</comment>
<keyword evidence="4 14" id="KW-0560">Oxidoreductase</keyword>
<dbReference type="GO" id="GO:0043866">
    <property type="term" value="F:adenylyl-sulfate reductase (thioredoxin) activity"/>
    <property type="evidence" value="ECO:0007669"/>
    <property type="project" value="UniProtKB-EC"/>
</dbReference>
<evidence type="ECO:0000256" key="14">
    <source>
        <dbReference type="HAMAP-Rule" id="MF_00063"/>
    </source>
</evidence>
<dbReference type="GO" id="GO:0019379">
    <property type="term" value="P:sulfate assimilation, phosphoadenylyl sulfate reduction by phosphoadenylyl-sulfate reductase (thioredoxin)"/>
    <property type="evidence" value="ECO:0007669"/>
    <property type="project" value="UniProtKB-UniRule"/>
</dbReference>
<protein>
    <recommendedName>
        <fullName evidence="10 14">Adenosine 5'-phosphosulfate reductase</fullName>
        <shortName evidence="14">APS reductase</shortName>
        <ecNumber evidence="9 14">1.8.4.10</ecNumber>
    </recommendedName>
    <alternativeName>
        <fullName evidence="12 14">5'-adenylylsulfate reductase</fullName>
    </alternativeName>
    <alternativeName>
        <fullName evidence="11 14">Thioredoxin-dependent 5'-adenylylsulfate reductase</fullName>
    </alternativeName>
</protein>
<evidence type="ECO:0000313" key="17">
    <source>
        <dbReference type="Proteomes" id="UP000787472"/>
    </source>
</evidence>
<reference evidence="16" key="1">
    <citation type="submission" date="2020-03" db="EMBL/GenBank/DDBJ databases">
        <authorList>
            <person name="Guo F."/>
        </authorList>
    </citation>
    <scope>NUCLEOTIDE SEQUENCE</scope>
    <source>
        <strain evidence="16">JCM 30134</strain>
    </source>
</reference>
<feature type="binding site" evidence="14">
    <location>
        <position position="207"/>
    </location>
    <ligand>
        <name>[4Fe-4S] cluster</name>
        <dbReference type="ChEBI" id="CHEBI:49883"/>
    </ligand>
</feature>
<dbReference type="GO" id="GO:0004604">
    <property type="term" value="F:phosphoadenylyl-sulfate reductase (thioredoxin) activity"/>
    <property type="evidence" value="ECO:0007669"/>
    <property type="project" value="UniProtKB-UniRule"/>
</dbReference>
<dbReference type="PANTHER" id="PTHR46482:SF9">
    <property type="entry name" value="5'-ADENYLYLSULFATE REDUCTASE 1, CHLOROPLASTIC"/>
    <property type="match status" value="1"/>
</dbReference>
<evidence type="ECO:0000256" key="8">
    <source>
        <dbReference type="ARBA" id="ARBA00024327"/>
    </source>
</evidence>
<evidence type="ECO:0000256" key="5">
    <source>
        <dbReference type="ARBA" id="ARBA00023004"/>
    </source>
</evidence>
<comment type="caution">
    <text evidence="16">The sequence shown here is derived from an EMBL/GenBank/DDBJ whole genome shotgun (WGS) entry which is preliminary data.</text>
</comment>
<comment type="similarity">
    <text evidence="1 14">Belongs to the PAPS reductase family. CysH subfamily.</text>
</comment>
<dbReference type="InterPro" id="IPR002500">
    <property type="entry name" value="PAPS_reduct_dom"/>
</dbReference>
<comment type="cofactor">
    <cofactor evidence="14">
        <name>[4Fe-4S] cluster</name>
        <dbReference type="ChEBI" id="CHEBI:49883"/>
    </cofactor>
    <text evidence="14">Binds 1 [4Fe-4S] cluster per subunit.</text>
</comment>
<dbReference type="InterPro" id="IPR014729">
    <property type="entry name" value="Rossmann-like_a/b/a_fold"/>
</dbReference>
<proteinExistence type="inferred from homology"/>
<dbReference type="NCBIfam" id="TIGR00434">
    <property type="entry name" value="cysH"/>
    <property type="match status" value="1"/>
</dbReference>
<keyword evidence="6 14" id="KW-0411">Iron-sulfur</keyword>
<gene>
    <name evidence="14" type="primary">cysH</name>
    <name evidence="16" type="ORF">G8770_06870</name>
</gene>
<dbReference type="GO" id="GO:0005737">
    <property type="term" value="C:cytoplasm"/>
    <property type="evidence" value="ECO:0007669"/>
    <property type="project" value="UniProtKB-SubCell"/>
</dbReference>
<comment type="catalytic activity">
    <reaction evidence="13 14">
        <text>[thioredoxin]-disulfide + sulfite + AMP + 2 H(+) = adenosine 5'-phosphosulfate + [thioredoxin]-dithiol</text>
        <dbReference type="Rhea" id="RHEA:21976"/>
        <dbReference type="Rhea" id="RHEA-COMP:10698"/>
        <dbReference type="Rhea" id="RHEA-COMP:10700"/>
        <dbReference type="ChEBI" id="CHEBI:15378"/>
        <dbReference type="ChEBI" id="CHEBI:17359"/>
        <dbReference type="ChEBI" id="CHEBI:29950"/>
        <dbReference type="ChEBI" id="CHEBI:50058"/>
        <dbReference type="ChEBI" id="CHEBI:58243"/>
        <dbReference type="ChEBI" id="CHEBI:456215"/>
        <dbReference type="EC" id="1.8.4.10"/>
    </reaction>
</comment>
<evidence type="ECO:0000313" key="16">
    <source>
        <dbReference type="EMBL" id="NHO65262.1"/>
    </source>
</evidence>
<dbReference type="NCBIfam" id="NF002537">
    <property type="entry name" value="PRK02090.1"/>
    <property type="match status" value="1"/>
</dbReference>
<name>A0A9E5JR82_9GAMM</name>
<dbReference type="GO" id="GO:0051539">
    <property type="term" value="F:4 iron, 4 sulfur cluster binding"/>
    <property type="evidence" value="ECO:0007669"/>
    <property type="project" value="UniProtKB-UniRule"/>
</dbReference>
<evidence type="ECO:0000256" key="6">
    <source>
        <dbReference type="ARBA" id="ARBA00023014"/>
    </source>
</evidence>
<keyword evidence="17" id="KW-1185">Reference proteome</keyword>
<evidence type="ECO:0000256" key="7">
    <source>
        <dbReference type="ARBA" id="ARBA00024298"/>
    </source>
</evidence>
<dbReference type="Pfam" id="PF01507">
    <property type="entry name" value="PAPS_reduct"/>
    <property type="match status" value="1"/>
</dbReference>
<dbReference type="PANTHER" id="PTHR46482">
    <property type="entry name" value="5'-ADENYLYLSULFATE REDUCTASE 3, CHLOROPLASTIC"/>
    <property type="match status" value="1"/>
</dbReference>
<dbReference type="GO" id="GO:0019344">
    <property type="term" value="P:cysteine biosynthetic process"/>
    <property type="evidence" value="ECO:0007669"/>
    <property type="project" value="InterPro"/>
</dbReference>
<evidence type="ECO:0000256" key="11">
    <source>
        <dbReference type="ARBA" id="ARBA00030894"/>
    </source>
</evidence>
<dbReference type="SUPFAM" id="SSF52402">
    <property type="entry name" value="Adenine nucleotide alpha hydrolases-like"/>
    <property type="match status" value="1"/>
</dbReference>
<dbReference type="RefSeq" id="WP_167183851.1">
    <property type="nucleotide sequence ID" value="NZ_JAAONZ010000004.1"/>
</dbReference>
<keyword evidence="3 14" id="KW-0479">Metal-binding</keyword>
<feature type="active site" description="Nucleophile; cysteine thiosulfonate intermediate" evidence="14">
    <location>
        <position position="232"/>
    </location>
</feature>
<feature type="domain" description="Phosphoadenosine phosphosulphate reductase" evidence="15">
    <location>
        <begin position="32"/>
        <end position="210"/>
    </location>
</feature>
<evidence type="ECO:0000256" key="4">
    <source>
        <dbReference type="ARBA" id="ARBA00023002"/>
    </source>
</evidence>
<dbReference type="InterPro" id="IPR004511">
    <property type="entry name" value="PAPS/APS_Rdtase"/>
</dbReference>
<evidence type="ECO:0000256" key="10">
    <source>
        <dbReference type="ARBA" id="ARBA00029514"/>
    </source>
</evidence>
<evidence type="ECO:0000256" key="3">
    <source>
        <dbReference type="ARBA" id="ARBA00022723"/>
    </source>
</evidence>
<evidence type="ECO:0000256" key="2">
    <source>
        <dbReference type="ARBA" id="ARBA00022490"/>
    </source>
</evidence>
<dbReference type="HAMAP" id="MF_00063">
    <property type="entry name" value="CysH"/>
    <property type="match status" value="1"/>
</dbReference>
<comment type="pathway">
    <text evidence="8 14">Sulfur metabolism; hydrogen sulfide biosynthesis; sulfite from sulfate.</text>
</comment>
<dbReference type="GO" id="GO:0046872">
    <property type="term" value="F:metal ion binding"/>
    <property type="evidence" value="ECO:0007669"/>
    <property type="project" value="UniProtKB-KW"/>
</dbReference>
<evidence type="ECO:0000256" key="12">
    <source>
        <dbReference type="ARBA" id="ARBA00032041"/>
    </source>
</evidence>
<evidence type="ECO:0000256" key="1">
    <source>
        <dbReference type="ARBA" id="ARBA00009732"/>
    </source>
</evidence>
<dbReference type="CDD" id="cd23945">
    <property type="entry name" value="PAPS_reductase"/>
    <property type="match status" value="1"/>
</dbReference>
<comment type="function">
    <text evidence="7 14">Catalyzes the formation of sulfite from adenosine 5'-phosphosulfate (APS) using thioredoxin as an electron donor.</text>
</comment>
<dbReference type="EC" id="1.8.4.10" evidence="9 14"/>
<dbReference type="NCBIfam" id="TIGR02055">
    <property type="entry name" value="APS_reductase"/>
    <property type="match status" value="1"/>
</dbReference>
<dbReference type="EMBL" id="JAAONZ010000004">
    <property type="protein sequence ID" value="NHO65262.1"/>
    <property type="molecule type" value="Genomic_DNA"/>
</dbReference>
<dbReference type="PIRSF" id="PIRSF000857">
    <property type="entry name" value="PAPS_reductase"/>
    <property type="match status" value="1"/>
</dbReference>
<dbReference type="Gene3D" id="3.40.50.620">
    <property type="entry name" value="HUPs"/>
    <property type="match status" value="1"/>
</dbReference>
<dbReference type="InterPro" id="IPR011798">
    <property type="entry name" value="APS_reductase"/>
</dbReference>
<evidence type="ECO:0000256" key="9">
    <source>
        <dbReference type="ARBA" id="ARBA00024386"/>
    </source>
</evidence>
<dbReference type="Proteomes" id="UP000787472">
    <property type="component" value="Unassembled WGS sequence"/>
</dbReference>
<evidence type="ECO:0000256" key="13">
    <source>
        <dbReference type="ARBA" id="ARBA00048441"/>
    </source>
</evidence>
<sequence>MSQLLDVVDIDKTLQGQSPQEILQFAIEQFGNIAISFSGAEDVVLVDMAHKIDPDVEVFCLDTGRLHPETYQFIEKVRDHYGIYIDVVSPDGSAVRELVQEKGLFSFYKDNHQECCGIRKIAPLRQKLLEVDAWVTGQRKDQSPGTRAQIPVIQDDKVFARPNSSLTKFNPLANWSSKQVWDYIRSNDVPYNALHDRGFVSIGCEPCTRPIGPGQHEREGRWWWEEATKKECGLHANNIEK</sequence>